<dbReference type="AlphaFoldDB" id="A0A286UQ81"/>
<dbReference type="Proteomes" id="UP000217199">
    <property type="component" value="Unassembled WGS sequence"/>
</dbReference>
<comment type="caution">
    <text evidence="2">The sequence shown here is derived from an EMBL/GenBank/DDBJ whole genome shotgun (WGS) entry which is preliminary data.</text>
</comment>
<dbReference type="OrthoDB" id="10508659at2759"/>
<reference evidence="2 3" key="1">
    <citation type="journal article" date="2017" name="Mol. Ecol.">
        <title>Comparative and population genomic landscape of Phellinus noxius: A hypervariable fungus causing root rot in trees.</title>
        <authorList>
            <person name="Chung C.L."/>
            <person name="Lee T.J."/>
            <person name="Akiba M."/>
            <person name="Lee H.H."/>
            <person name="Kuo T.H."/>
            <person name="Liu D."/>
            <person name="Ke H.M."/>
            <person name="Yokoi T."/>
            <person name="Roa M.B."/>
            <person name="Lu M.J."/>
            <person name="Chang Y.Y."/>
            <person name="Ann P.J."/>
            <person name="Tsai J.N."/>
            <person name="Chen C.Y."/>
            <person name="Tzean S.S."/>
            <person name="Ota Y."/>
            <person name="Hattori T."/>
            <person name="Sahashi N."/>
            <person name="Liou R.F."/>
            <person name="Kikuchi T."/>
            <person name="Tsai I.J."/>
        </authorList>
    </citation>
    <scope>NUCLEOTIDE SEQUENCE [LARGE SCALE GENOMIC DNA]</scope>
    <source>
        <strain evidence="2 3">FFPRI411160</strain>
    </source>
</reference>
<dbReference type="Pfam" id="PF20236">
    <property type="entry name" value="DUF6593"/>
    <property type="match status" value="1"/>
</dbReference>
<proteinExistence type="predicted"/>
<protein>
    <recommendedName>
        <fullName evidence="1">DUF6593 domain-containing protein</fullName>
    </recommendedName>
</protein>
<evidence type="ECO:0000313" key="2">
    <source>
        <dbReference type="EMBL" id="PAV21674.1"/>
    </source>
</evidence>
<feature type="domain" description="DUF6593" evidence="1">
    <location>
        <begin position="12"/>
        <end position="154"/>
    </location>
</feature>
<sequence>MELTFNRCKIAATTFTSSSTGAPIYRTTTTRRGLIFPEKTTIEYIGSQDTEKHRVVAEIIWRWPSQKRSYVHIGGNLYSLDEFLMLGPGFANTDAYLKLKDEIMLWRPSAPFEPQLQDSQGRVVAQYKRKGHFRICEALSNDWIVRDTIFTSFFIYKTCRDIWLPWKKYSYSKPVEMKVEMKKDSPEADKGDYVRLQ</sequence>
<keyword evidence="3" id="KW-1185">Reference proteome</keyword>
<dbReference type="EMBL" id="NBII01000002">
    <property type="protein sequence ID" value="PAV21674.1"/>
    <property type="molecule type" value="Genomic_DNA"/>
</dbReference>
<evidence type="ECO:0000313" key="3">
    <source>
        <dbReference type="Proteomes" id="UP000217199"/>
    </source>
</evidence>
<gene>
    <name evidence="2" type="ORF">PNOK_0163100</name>
</gene>
<accession>A0A286UQ81</accession>
<dbReference type="InParanoid" id="A0A286UQ81"/>
<organism evidence="2 3">
    <name type="scientific">Pyrrhoderma noxium</name>
    <dbReference type="NCBI Taxonomy" id="2282107"/>
    <lineage>
        <taxon>Eukaryota</taxon>
        <taxon>Fungi</taxon>
        <taxon>Dikarya</taxon>
        <taxon>Basidiomycota</taxon>
        <taxon>Agaricomycotina</taxon>
        <taxon>Agaricomycetes</taxon>
        <taxon>Hymenochaetales</taxon>
        <taxon>Hymenochaetaceae</taxon>
        <taxon>Pyrrhoderma</taxon>
    </lineage>
</organism>
<name>A0A286UQ81_9AGAM</name>
<evidence type="ECO:0000259" key="1">
    <source>
        <dbReference type="Pfam" id="PF20236"/>
    </source>
</evidence>
<dbReference type="InterPro" id="IPR046528">
    <property type="entry name" value="DUF6593"/>
</dbReference>